<feature type="region of interest" description="Disordered" evidence="1">
    <location>
        <begin position="57"/>
        <end position="117"/>
    </location>
</feature>
<keyword evidence="3" id="KW-1185">Reference proteome</keyword>
<gene>
    <name evidence="2" type="ORF">SAMN04488571_10697</name>
</gene>
<organism evidence="2 3">
    <name type="scientific">Methanoculleus thermophilus</name>
    <dbReference type="NCBI Taxonomy" id="2200"/>
    <lineage>
        <taxon>Archaea</taxon>
        <taxon>Methanobacteriati</taxon>
        <taxon>Methanobacteriota</taxon>
        <taxon>Stenosarchaea group</taxon>
        <taxon>Methanomicrobia</taxon>
        <taxon>Methanomicrobiales</taxon>
        <taxon>Methanomicrobiaceae</taxon>
        <taxon>Methanoculleus</taxon>
    </lineage>
</organism>
<reference evidence="2 3" key="1">
    <citation type="submission" date="2016-10" db="EMBL/GenBank/DDBJ databases">
        <authorList>
            <person name="Varghese N."/>
            <person name="Submissions S."/>
        </authorList>
    </citation>
    <scope>NUCLEOTIDE SEQUENCE [LARGE SCALE GENOMIC DNA]</scope>
    <source>
        <strain evidence="2 3">DSM 2373</strain>
    </source>
</reference>
<accession>A0A1G9AJG8</accession>
<dbReference type="EMBL" id="FNFT01000006">
    <property type="protein sequence ID" value="SDK27492.1"/>
    <property type="molecule type" value="Genomic_DNA"/>
</dbReference>
<name>A0A1G9AJG8_9EURY</name>
<protein>
    <recommendedName>
        <fullName evidence="4">DUF4352 domain-containing protein</fullName>
    </recommendedName>
</protein>
<dbReference type="AlphaFoldDB" id="A0A1G9AJG8"/>
<sequence length="436" mass="46150">MSKHDANALILLGIAVCTGSLLMVPAIASPVQGLTALESGVLLQSPLNNILSDEAKLDSPDLEGEGDTPETLQPPALAETPDPLDDTEQTEPAEPEFTGQPVDPTPATDAPMNGPADDERLAEIIDSTSISLVRLSMKHAHALYLNDTDAAAEAADELYALSSRVLAEVQMLEVSPDRAPVRDEFVRSLLAYSSAGKTLANATDTGTAESVRAAFRDLEIASDGLEVVSQQTFAVRSASTGLSTMRTATLAAETPAAWTSSADLVSVTPPEEVLALGERYTYDDPAGENMISLIAESTRDASAYEEVSANTSPTRIEAGDGRTFLLVALKSTNLGHKGDSDLYTIETPGRDAFTLEGQGLAFKPLEVPSFTSLGESFDRKLLERYESLKGYLYFDVPADFDVTSATLRVDLGDAGTPAWDLGRDFAKESGGDAVSV</sequence>
<dbReference type="RefSeq" id="WP_224732804.1">
    <property type="nucleotide sequence ID" value="NZ_BCNX01000014.1"/>
</dbReference>
<evidence type="ECO:0000256" key="1">
    <source>
        <dbReference type="SAM" id="MobiDB-lite"/>
    </source>
</evidence>
<dbReference type="Proteomes" id="UP000326500">
    <property type="component" value="Unassembled WGS sequence"/>
</dbReference>
<evidence type="ECO:0000313" key="2">
    <source>
        <dbReference type="EMBL" id="SDK27492.1"/>
    </source>
</evidence>
<proteinExistence type="predicted"/>
<evidence type="ECO:0008006" key="4">
    <source>
        <dbReference type="Google" id="ProtNLM"/>
    </source>
</evidence>
<feature type="compositionally biased region" description="Acidic residues" evidence="1">
    <location>
        <begin position="82"/>
        <end position="94"/>
    </location>
</feature>
<evidence type="ECO:0000313" key="3">
    <source>
        <dbReference type="Proteomes" id="UP000326500"/>
    </source>
</evidence>